<dbReference type="RefSeq" id="WP_232110583.1">
    <property type="nucleotide sequence ID" value="NZ_AP023396.1"/>
</dbReference>
<dbReference type="GeneID" id="80349483"/>
<comment type="subcellular location">
    <subcellularLocation>
        <location evidence="1">Cytoplasm</location>
    </subcellularLocation>
</comment>
<evidence type="ECO:0000256" key="1">
    <source>
        <dbReference type="ARBA" id="ARBA00004496"/>
    </source>
</evidence>
<evidence type="ECO:0000256" key="3">
    <source>
        <dbReference type="ARBA" id="ARBA00022490"/>
    </source>
</evidence>
<dbReference type="Pfam" id="PF14011">
    <property type="entry name" value="ESX-1_EspG"/>
    <property type="match status" value="1"/>
</dbReference>
<evidence type="ECO:0008006" key="8">
    <source>
        <dbReference type="Google" id="ProtNLM"/>
    </source>
</evidence>
<evidence type="ECO:0000256" key="2">
    <source>
        <dbReference type="ARBA" id="ARBA00006411"/>
    </source>
</evidence>
<feature type="region of interest" description="Disordered" evidence="5">
    <location>
        <begin position="1"/>
        <end position="30"/>
    </location>
</feature>
<evidence type="ECO:0000313" key="6">
    <source>
        <dbReference type="EMBL" id="BCK57271.1"/>
    </source>
</evidence>
<organism evidence="6 7">
    <name type="scientific">Nocardia wallacei</name>
    <dbReference type="NCBI Taxonomy" id="480035"/>
    <lineage>
        <taxon>Bacteria</taxon>
        <taxon>Bacillati</taxon>
        <taxon>Actinomycetota</taxon>
        <taxon>Actinomycetes</taxon>
        <taxon>Mycobacteriales</taxon>
        <taxon>Nocardiaceae</taxon>
        <taxon>Nocardia</taxon>
    </lineage>
</organism>
<evidence type="ECO:0000256" key="5">
    <source>
        <dbReference type="SAM" id="MobiDB-lite"/>
    </source>
</evidence>
<gene>
    <name evidence="6" type="ORF">NWFMUON74_50430</name>
</gene>
<dbReference type="Proteomes" id="UP000516173">
    <property type="component" value="Chromosome"/>
</dbReference>
<reference evidence="6 7" key="1">
    <citation type="submission" date="2020-08" db="EMBL/GenBank/DDBJ databases">
        <title>Genome Sequencing of Nocardia wallacei strain FMUON74 and assembly.</title>
        <authorList>
            <person name="Toyokawa M."/>
            <person name="Uesaka K."/>
        </authorList>
    </citation>
    <scope>NUCLEOTIDE SEQUENCE [LARGE SCALE GENOMIC DNA]</scope>
    <source>
        <strain evidence="6 7">FMUON74</strain>
    </source>
</reference>
<dbReference type="KEGG" id="nwl:NWFMUON74_50430"/>
<accession>A0A7G1KQY4</accession>
<name>A0A7G1KQY4_9NOCA</name>
<evidence type="ECO:0000313" key="7">
    <source>
        <dbReference type="Proteomes" id="UP000516173"/>
    </source>
</evidence>
<dbReference type="EMBL" id="AP023396">
    <property type="protein sequence ID" value="BCK57271.1"/>
    <property type="molecule type" value="Genomic_DNA"/>
</dbReference>
<comment type="similarity">
    <text evidence="2">Belongs to the EspG family.</text>
</comment>
<evidence type="ECO:0000256" key="4">
    <source>
        <dbReference type="ARBA" id="ARBA00023186"/>
    </source>
</evidence>
<protein>
    <recommendedName>
        <fullName evidence="8">ESX secretion-associated protein EspG</fullName>
    </recommendedName>
</protein>
<keyword evidence="7" id="KW-1185">Reference proteome</keyword>
<dbReference type="InterPro" id="IPR025734">
    <property type="entry name" value="EspG"/>
</dbReference>
<keyword evidence="4" id="KW-0143">Chaperone</keyword>
<sequence length="303" mass="32151">MSSTVHPAFLSADEGLEPEGDTAGPGAEGEPVAIDLNVDAALLLQGMVGIDSYPLVLALVSNVYRIEDQDRVNAVVAGQLAEAGILVGGGVHPTVEHWLQCLYRPDTELAVRVLDTGLDGQPAGMLRMSLVRSGETHVLAVRNDDHVVIQEVFQEGEQLDTLTAALTAALGPCPPVRFEPMRANSEQIAEVQAEPVEQRRQALLELGAQPHTAGVLDRVFDEVARRAEVVMIEHHDGRTADPANALTVLDTLSGRVVVTPSVAVDGTVWATYSPGDDAALQAGIAALVELLPNRSWFATSRTG</sequence>
<dbReference type="AlphaFoldDB" id="A0A7G1KQY4"/>
<proteinExistence type="inferred from homology"/>
<keyword evidence="3" id="KW-0963">Cytoplasm</keyword>